<protein>
    <submittedName>
        <fullName evidence="1">Uncharacterized protein</fullName>
    </submittedName>
</protein>
<organism evidence="1 2">
    <name type="scientific">Spartinivicinus poritis</name>
    <dbReference type="NCBI Taxonomy" id="2994640"/>
    <lineage>
        <taxon>Bacteria</taxon>
        <taxon>Pseudomonadati</taxon>
        <taxon>Pseudomonadota</taxon>
        <taxon>Gammaproteobacteria</taxon>
        <taxon>Oceanospirillales</taxon>
        <taxon>Zooshikellaceae</taxon>
        <taxon>Spartinivicinus</taxon>
    </lineage>
</organism>
<dbReference type="RefSeq" id="WP_274688306.1">
    <property type="nucleotide sequence ID" value="NZ_JAPMOU010000007.1"/>
</dbReference>
<comment type="caution">
    <text evidence="1">The sequence shown here is derived from an EMBL/GenBank/DDBJ whole genome shotgun (WGS) entry which is preliminary data.</text>
</comment>
<dbReference type="EMBL" id="JAPMOU010000007">
    <property type="protein sequence ID" value="MDE1461947.1"/>
    <property type="molecule type" value="Genomic_DNA"/>
</dbReference>
<name>A0ABT5U6G5_9GAMM</name>
<reference evidence="1 2" key="1">
    <citation type="submission" date="2022-11" db="EMBL/GenBank/DDBJ databases">
        <title>Spartinivicinus poritis sp. nov., isolated from scleractinian coral Porites lutea.</title>
        <authorList>
            <person name="Zhang G."/>
            <person name="Cai L."/>
            <person name="Wei Q."/>
        </authorList>
    </citation>
    <scope>NUCLEOTIDE SEQUENCE [LARGE SCALE GENOMIC DNA]</scope>
    <source>
        <strain evidence="1 2">A2-2</strain>
    </source>
</reference>
<keyword evidence="2" id="KW-1185">Reference proteome</keyword>
<gene>
    <name evidence="1" type="ORF">ORQ98_08180</name>
</gene>
<evidence type="ECO:0000313" key="1">
    <source>
        <dbReference type="EMBL" id="MDE1461947.1"/>
    </source>
</evidence>
<proteinExistence type="predicted"/>
<accession>A0ABT5U6G5</accession>
<dbReference type="Proteomes" id="UP001528823">
    <property type="component" value="Unassembled WGS sequence"/>
</dbReference>
<evidence type="ECO:0000313" key="2">
    <source>
        <dbReference type="Proteomes" id="UP001528823"/>
    </source>
</evidence>
<sequence>MSWKLAAGSLCAVAGIAVGLWVTQNNDQQVTADQVSNNISQQGLSKNLDKAENTAKSEELVESSNLPVPKKKPQLPKLDGTPVVFWQETGQQQSVDKFDIPVDHLQVDPSYIEQIQVGQVLEFPIPELNKSFITKLTDTANSFNGVHVWTGVIVDGDPTENVIVTRGKVQTHITISTREGIYSAVVDNGSGETQIINENNIKAAVDEPPVASSGKLQAPQER</sequence>